<organism evidence="1 2">
    <name type="scientific">Pseudomonas jinjuensis</name>
    <dbReference type="NCBI Taxonomy" id="198616"/>
    <lineage>
        <taxon>Bacteria</taxon>
        <taxon>Pseudomonadati</taxon>
        <taxon>Pseudomonadota</taxon>
        <taxon>Gammaproteobacteria</taxon>
        <taxon>Pseudomonadales</taxon>
        <taxon>Pseudomonadaceae</taxon>
        <taxon>Pseudomonas</taxon>
    </lineage>
</organism>
<evidence type="ECO:0000313" key="2">
    <source>
        <dbReference type="Proteomes" id="UP000242957"/>
    </source>
</evidence>
<dbReference type="Proteomes" id="UP000242957">
    <property type="component" value="Unassembled WGS sequence"/>
</dbReference>
<dbReference type="OrthoDB" id="9814791at2"/>
<dbReference type="RefSeq" id="WP_084310265.1">
    <property type="nucleotide sequence ID" value="NZ_FNIJ01000001.1"/>
</dbReference>
<dbReference type="EMBL" id="FNIJ01000001">
    <property type="protein sequence ID" value="SDN16951.1"/>
    <property type="molecule type" value="Genomic_DNA"/>
</dbReference>
<dbReference type="Pfam" id="PF06475">
    <property type="entry name" value="Glycolipid_bind"/>
    <property type="match status" value="1"/>
</dbReference>
<keyword evidence="2" id="KW-1185">Reference proteome</keyword>
<gene>
    <name evidence="1" type="ORF">SAMN05216193_101378</name>
</gene>
<proteinExistence type="predicted"/>
<evidence type="ECO:0008006" key="3">
    <source>
        <dbReference type="Google" id="ProtNLM"/>
    </source>
</evidence>
<dbReference type="STRING" id="198616.SAMN05216193_101378"/>
<accession>A0A1G9Z819</accession>
<dbReference type="InterPro" id="IPR009467">
    <property type="entry name" value="Glycolipid-bd_prot_put"/>
</dbReference>
<dbReference type="AlphaFoldDB" id="A0A1G9Z819"/>
<name>A0A1G9Z819_9PSED</name>
<dbReference type="SUPFAM" id="SSF159275">
    <property type="entry name" value="PA1994-like"/>
    <property type="match status" value="1"/>
</dbReference>
<evidence type="ECO:0000313" key="1">
    <source>
        <dbReference type="EMBL" id="SDN16951.1"/>
    </source>
</evidence>
<reference evidence="2" key="1">
    <citation type="submission" date="2016-10" db="EMBL/GenBank/DDBJ databases">
        <authorList>
            <person name="Varghese N."/>
            <person name="Submissions S."/>
        </authorList>
    </citation>
    <scope>NUCLEOTIDE SEQUENCE [LARGE SCALE GENOMIC DNA]</scope>
    <source>
        <strain evidence="2">JCM 21621</strain>
    </source>
</reference>
<protein>
    <recommendedName>
        <fullName evidence="3">Glycolipid-binding</fullName>
    </recommendedName>
</protein>
<sequence>MLKELGWTGIWHKPAASWESLRLQDGRADSQLRAIGEERQPPYQLEYSLRWDQRWHLREAQLRVESEAGDRELHLLADGDGHWQLADGTPLPELEGCLDIDIWPTPFTNTFPIRRLQLVDGQRAELEMVFIEAPELQPRRMRQGYTRLDAGHYLYQNLGGSGFRAVLEVDADGLVIEYPGLFRRNRG</sequence>